<protein>
    <submittedName>
        <fullName evidence="2">Uncharacterized protein</fullName>
    </submittedName>
</protein>
<evidence type="ECO:0000313" key="3">
    <source>
        <dbReference type="Proteomes" id="UP000007014"/>
    </source>
</evidence>
<feature type="region of interest" description="Disordered" evidence="1">
    <location>
        <begin position="81"/>
        <end position="113"/>
    </location>
</feature>
<dbReference type="GeneID" id="16996382"/>
<evidence type="ECO:0000313" key="2">
    <source>
        <dbReference type="EMBL" id="BAM81946.1"/>
    </source>
</evidence>
<feature type="region of interest" description="Disordered" evidence="1">
    <location>
        <begin position="512"/>
        <end position="533"/>
    </location>
</feature>
<dbReference type="KEGG" id="cme:CYME_CMQ009C"/>
<dbReference type="Proteomes" id="UP000007014">
    <property type="component" value="Chromosome 17"/>
</dbReference>
<dbReference type="Gramene" id="CMQ009CT">
    <property type="protein sequence ID" value="CMQ009CT"/>
    <property type="gene ID" value="CMQ009C"/>
</dbReference>
<accession>M1UVF1</accession>
<reference evidence="2 3" key="1">
    <citation type="journal article" date="2004" name="Nature">
        <title>Genome sequence of the ultrasmall unicellular red alga Cyanidioschyzon merolae 10D.</title>
        <authorList>
            <person name="Matsuzaki M."/>
            <person name="Misumi O."/>
            <person name="Shin-i T."/>
            <person name="Maruyama S."/>
            <person name="Takahara M."/>
            <person name="Miyagishima S."/>
            <person name="Mori T."/>
            <person name="Nishida K."/>
            <person name="Yagisawa F."/>
            <person name="Nishida K."/>
            <person name="Yoshida Y."/>
            <person name="Nishimura Y."/>
            <person name="Nakao S."/>
            <person name="Kobayashi T."/>
            <person name="Momoyama Y."/>
            <person name="Higashiyama T."/>
            <person name="Minoda A."/>
            <person name="Sano M."/>
            <person name="Nomoto H."/>
            <person name="Oishi K."/>
            <person name="Hayashi H."/>
            <person name="Ohta F."/>
            <person name="Nishizaka S."/>
            <person name="Haga S."/>
            <person name="Miura S."/>
            <person name="Morishita T."/>
            <person name="Kabeya Y."/>
            <person name="Terasawa K."/>
            <person name="Suzuki Y."/>
            <person name="Ishii Y."/>
            <person name="Asakawa S."/>
            <person name="Takano H."/>
            <person name="Ohta N."/>
            <person name="Kuroiwa H."/>
            <person name="Tanaka K."/>
            <person name="Shimizu N."/>
            <person name="Sugano S."/>
            <person name="Sato N."/>
            <person name="Nozaki H."/>
            <person name="Ogasawara N."/>
            <person name="Kohara Y."/>
            <person name="Kuroiwa T."/>
        </authorList>
    </citation>
    <scope>NUCLEOTIDE SEQUENCE [LARGE SCALE GENOMIC DNA]</scope>
    <source>
        <strain evidence="2 3">10D</strain>
    </source>
</reference>
<sequence>MPQACLREPEAPRTWAAVAKATQTQPAHKRRCRMRKRGEQAASTRVLSLDAIWAPKLLEKWPSSAHTDPAGPGIVLASGLRSAAEVSGSPEQSGPVGETRQHGAQPRPRGTVRTATRLGSYKRHRLVAAGSLDSQAKRHSGYTSTESEAQRCFDNETGNSFEKSAPSERHCGVSCSGTTENDTCRSESLLRHIPKDTNDERCSIIEKAGSGMIVQPARKQPMCGHSGRISRHQCADDNRNGIGRNEYLKSAAQTLPSTPFSSANDSLDAGNVKSALNTNAASLCASCTGSLLFRQYAVSDGYASSAESLSLSSEEHTRVAGDVQVPEHTQCRDKHRTRQAADEPAETSCLQHNLSSSMAETTNEHELSWADPYHRLDHGTSERRVSSTIRELGNPRVHCQSPVEDVESPGALPHRDGKLLDSSWGRSGLATCTRTDAFREQCIELQRRVESPMQPDLATASDRHVSRVALSGTDMRCKTKHAPASSEVWSADVPHWTAATPTAICEPRIQRDKRHSDERVSPVSIRSQGQHTSTKATDVSIAFRARRAGLASSLRILVARSAHADARIVPAALRRCVPITADRARRFDPCARLEDRCDSGGVEVVTATACPLCVLNIAAQQMCDTPRDQHMRAMGALHVTLRRLGCMALARSPLGLLGWCDVCALDEPVHSKRASSSRVSTQCPAYRHAHRLKRVLTLPGAFVHQLLETAAAAVTTQNPAAEPALTQTRSTLEPFWHLLKRNLRAAAWNDEQLLAFIDDVLAIYTCQAAMARHWRTQLAEVIGIAADRVSADAAIACWCRCVRDDVPHCRLCGHDHLTRCWLPALVALIWVIPPRGRSRWLQKCLCARLLESWVSRRTELQVEAQESAVARIDDGASEADAGHASVMLLARVAGALCLPRYEAGRTSGRASDASDLEWMVDAMHLLLLDWNVVPDIAAAIHSMRRHVLQQLRTVLAAWTQVARTVPEPRGYRLRTQLHLLRRQLCDEPVDVFGSGTVP</sequence>
<dbReference type="AlphaFoldDB" id="M1UVF1"/>
<keyword evidence="3" id="KW-1185">Reference proteome</keyword>
<gene>
    <name evidence="2" type="ORF">CYME_CMQ009C</name>
</gene>
<feature type="region of interest" description="Disordered" evidence="1">
    <location>
        <begin position="400"/>
        <end position="419"/>
    </location>
</feature>
<evidence type="ECO:0000256" key="1">
    <source>
        <dbReference type="SAM" id="MobiDB-lite"/>
    </source>
</evidence>
<organism evidence="2 3">
    <name type="scientific">Cyanidioschyzon merolae (strain NIES-3377 / 10D)</name>
    <name type="common">Unicellular red alga</name>
    <dbReference type="NCBI Taxonomy" id="280699"/>
    <lineage>
        <taxon>Eukaryota</taxon>
        <taxon>Rhodophyta</taxon>
        <taxon>Bangiophyceae</taxon>
        <taxon>Cyanidiales</taxon>
        <taxon>Cyanidiaceae</taxon>
        <taxon>Cyanidioschyzon</taxon>
    </lineage>
</organism>
<feature type="compositionally biased region" description="Polar residues" evidence="1">
    <location>
        <begin position="524"/>
        <end position="533"/>
    </location>
</feature>
<dbReference type="HOGENOM" id="CLU_300233_0_0_1"/>
<dbReference type="EMBL" id="AP006499">
    <property type="protein sequence ID" value="BAM81946.1"/>
    <property type="molecule type" value="Genomic_DNA"/>
</dbReference>
<name>M1UVF1_CYAM1</name>
<dbReference type="OrthoDB" id="13220at2759"/>
<proteinExistence type="predicted"/>
<reference evidence="2 3" key="2">
    <citation type="journal article" date="2007" name="BMC Biol.">
        <title>A 100%-complete sequence reveals unusually simple genomic features in the hot-spring red alga Cyanidioschyzon merolae.</title>
        <authorList>
            <person name="Nozaki H."/>
            <person name="Takano H."/>
            <person name="Misumi O."/>
            <person name="Terasawa K."/>
            <person name="Matsuzaki M."/>
            <person name="Maruyama S."/>
            <person name="Nishida K."/>
            <person name="Yagisawa F."/>
            <person name="Yoshida Y."/>
            <person name="Fujiwara T."/>
            <person name="Takio S."/>
            <person name="Tamura K."/>
            <person name="Chung S.J."/>
            <person name="Nakamura S."/>
            <person name="Kuroiwa H."/>
            <person name="Tanaka K."/>
            <person name="Sato N."/>
            <person name="Kuroiwa T."/>
        </authorList>
    </citation>
    <scope>NUCLEOTIDE SEQUENCE [LARGE SCALE GENOMIC DNA]</scope>
    <source>
        <strain evidence="2 3">10D</strain>
    </source>
</reference>
<dbReference type="RefSeq" id="XP_005537982.1">
    <property type="nucleotide sequence ID" value="XM_005537925.1"/>
</dbReference>